<dbReference type="AlphaFoldDB" id="A0A8B0SHU5"/>
<dbReference type="EMBL" id="JAFMPM010000007">
    <property type="protein sequence ID" value="MBO0614019.1"/>
    <property type="molecule type" value="Genomic_DNA"/>
</dbReference>
<keyword evidence="6" id="KW-1185">Reference proteome</keyword>
<dbReference type="PROSITE" id="PS51781">
    <property type="entry name" value="SH3B"/>
    <property type="match status" value="1"/>
</dbReference>
<evidence type="ECO:0000313" key="5">
    <source>
        <dbReference type="EMBL" id="QTX10379.1"/>
    </source>
</evidence>
<feature type="chain" id="PRO_5032524163" evidence="2">
    <location>
        <begin position="24"/>
        <end position="158"/>
    </location>
</feature>
<dbReference type="InterPro" id="IPR003646">
    <property type="entry name" value="SH3-like_bac-type"/>
</dbReference>
<dbReference type="SMART" id="SM00287">
    <property type="entry name" value="SH3b"/>
    <property type="match status" value="1"/>
</dbReference>
<organism evidence="5">
    <name type="scientific">Thiothrix fructosivorans</name>
    <dbReference type="NCBI Taxonomy" id="111770"/>
    <lineage>
        <taxon>Bacteria</taxon>
        <taxon>Pseudomonadati</taxon>
        <taxon>Pseudomonadota</taxon>
        <taxon>Gammaproteobacteria</taxon>
        <taxon>Thiotrichales</taxon>
        <taxon>Thiotrichaceae</taxon>
        <taxon>Thiothrix</taxon>
    </lineage>
</organism>
<gene>
    <name evidence="5" type="ORF">J1836_017630</name>
    <name evidence="4" type="ORF">J1836_14000</name>
</gene>
<feature type="signal peptide" evidence="2">
    <location>
        <begin position="1"/>
        <end position="23"/>
    </location>
</feature>
<evidence type="ECO:0000313" key="6">
    <source>
        <dbReference type="Proteomes" id="UP000664466"/>
    </source>
</evidence>
<dbReference type="Pfam" id="PF08239">
    <property type="entry name" value="SH3_3"/>
    <property type="match status" value="1"/>
</dbReference>
<proteinExistence type="predicted"/>
<protein>
    <submittedName>
        <fullName evidence="5">SH3 domain-containing protein</fullName>
    </submittedName>
</protein>
<reference evidence="4 6" key="1">
    <citation type="submission" date="2021-03" db="EMBL/GenBank/DDBJ databases">
        <title>Draft genome and methylome analysis of Thiotrix fructosivoruns ATCC 49748.</title>
        <authorList>
            <person name="Fomenkov A."/>
            <person name="Grabovich M.Y."/>
            <person name="Roberts R.J."/>
        </authorList>
    </citation>
    <scope>NUCLEOTIDE SEQUENCE [LARGE SCALE GENOMIC DNA]</scope>
    <source>
        <strain evidence="4 6">ATCC 49748</strain>
    </source>
</reference>
<sequence>MKTFSFFSAIALATTLNVAPVHAATDVYVVTGVPSGEFLNMRSGAGTGNAITGRIPFNGQGVVTTGEEKKVNGTIWAKVYSNGVGGWVNKQYLLPEGKQATVTPAKPAKPAVTPRKATPAKPAAPITTLTPRAITPRAIIVPPIKVPSYITLPKPAEK</sequence>
<dbReference type="Proteomes" id="UP000664466">
    <property type="component" value="Unassembled WGS sequence"/>
</dbReference>
<evidence type="ECO:0000256" key="2">
    <source>
        <dbReference type="SAM" id="SignalP"/>
    </source>
</evidence>
<evidence type="ECO:0000313" key="4">
    <source>
        <dbReference type="EMBL" id="MBO0614019.1"/>
    </source>
</evidence>
<keyword evidence="2" id="KW-0732">Signal</keyword>
<dbReference type="Gene3D" id="2.30.30.40">
    <property type="entry name" value="SH3 Domains"/>
    <property type="match status" value="1"/>
</dbReference>
<feature type="region of interest" description="Disordered" evidence="1">
    <location>
        <begin position="104"/>
        <end position="123"/>
    </location>
</feature>
<feature type="domain" description="SH3b" evidence="3">
    <location>
        <begin position="25"/>
        <end position="97"/>
    </location>
</feature>
<accession>A0A8B0SHU5</accession>
<dbReference type="EMBL" id="CP072748">
    <property type="protein sequence ID" value="QTX10379.1"/>
    <property type="molecule type" value="Genomic_DNA"/>
</dbReference>
<dbReference type="RefSeq" id="WP_207251751.1">
    <property type="nucleotide sequence ID" value="NZ_JAFMPM010000007.1"/>
</dbReference>
<name>A0A8B0SHU5_9GAMM</name>
<evidence type="ECO:0000256" key="1">
    <source>
        <dbReference type="SAM" id="MobiDB-lite"/>
    </source>
</evidence>
<reference evidence="5" key="2">
    <citation type="submission" date="2021-04" db="EMBL/GenBank/DDBJ databases">
        <title>Complete Genome and methylome analysis of Thiothrix fructosivorans ATCC 49748.</title>
        <authorList>
            <person name="Fomenkov A."/>
            <person name="Sun L."/>
            <person name="Vincze T."/>
            <person name="Grabovich M.Y."/>
            <person name="Roberts R.J."/>
        </authorList>
    </citation>
    <scope>NUCLEOTIDE SEQUENCE</scope>
    <source>
        <strain evidence="5">ATCC 49748</strain>
    </source>
</reference>
<evidence type="ECO:0000259" key="3">
    <source>
        <dbReference type="PROSITE" id="PS51781"/>
    </source>
</evidence>